<dbReference type="Gene3D" id="3.30.429.10">
    <property type="entry name" value="Macrophage Migration Inhibitory Factor"/>
    <property type="match status" value="1"/>
</dbReference>
<protein>
    <submittedName>
        <fullName evidence="1">Phenylpyruvate tautomerase PptA (4-oxalocrotonate tautomerase family)</fullName>
    </submittedName>
</protein>
<dbReference type="Proteomes" id="UP001519332">
    <property type="component" value="Unassembled WGS sequence"/>
</dbReference>
<evidence type="ECO:0000313" key="2">
    <source>
        <dbReference type="Proteomes" id="UP001519332"/>
    </source>
</evidence>
<evidence type="ECO:0000313" key="1">
    <source>
        <dbReference type="EMBL" id="MBP2328324.1"/>
    </source>
</evidence>
<dbReference type="InterPro" id="IPR014347">
    <property type="entry name" value="Tautomerase/MIF_sf"/>
</dbReference>
<dbReference type="RefSeq" id="WP_245378630.1">
    <property type="nucleotide sequence ID" value="NZ_JAGINW010000001.1"/>
</dbReference>
<dbReference type="EMBL" id="JAGINW010000001">
    <property type="protein sequence ID" value="MBP2328324.1"/>
    <property type="molecule type" value="Genomic_DNA"/>
</dbReference>
<name>A0ABS4TV79_9PSEU</name>
<keyword evidence="2" id="KW-1185">Reference proteome</keyword>
<comment type="caution">
    <text evidence="1">The sequence shown here is derived from an EMBL/GenBank/DDBJ whole genome shotgun (WGS) entry which is preliminary data.</text>
</comment>
<sequence length="92" mass="9648">MVVVRLVGFPRHRWAVGGSFDNPAAPEVSFGIRAGAFARPDGQDVARRLVAGVTDAVAAVLGEELRDSVLVELIPQPDDRTGVGGKLIADQA</sequence>
<gene>
    <name evidence="1" type="ORF">JOF56_008709</name>
</gene>
<organism evidence="1 2">
    <name type="scientific">Kibdelosporangium banguiense</name>
    <dbReference type="NCBI Taxonomy" id="1365924"/>
    <lineage>
        <taxon>Bacteria</taxon>
        <taxon>Bacillati</taxon>
        <taxon>Actinomycetota</taxon>
        <taxon>Actinomycetes</taxon>
        <taxon>Pseudonocardiales</taxon>
        <taxon>Pseudonocardiaceae</taxon>
        <taxon>Kibdelosporangium</taxon>
    </lineage>
</organism>
<proteinExistence type="predicted"/>
<accession>A0ABS4TV79</accession>
<reference evidence="1 2" key="1">
    <citation type="submission" date="2021-03" db="EMBL/GenBank/DDBJ databases">
        <title>Sequencing the genomes of 1000 actinobacteria strains.</title>
        <authorList>
            <person name="Klenk H.-P."/>
        </authorList>
    </citation>
    <scope>NUCLEOTIDE SEQUENCE [LARGE SCALE GENOMIC DNA]</scope>
    <source>
        <strain evidence="1 2">DSM 46670</strain>
    </source>
</reference>